<dbReference type="PANTHER" id="PTHR31001:SF77">
    <property type="entry name" value="TRANSCRIPTION FACTOR, PUTATIVE (AFU_ORTHOLOGUE AFUA_3G12940)-RELATED"/>
    <property type="match status" value="1"/>
</dbReference>
<keyword evidence="5" id="KW-0175">Coiled coil</keyword>
<dbReference type="Pfam" id="PF04082">
    <property type="entry name" value="Fungal_trans"/>
    <property type="match status" value="1"/>
</dbReference>
<feature type="region of interest" description="Disordered" evidence="6">
    <location>
        <begin position="577"/>
        <end position="599"/>
    </location>
</feature>
<evidence type="ECO:0000256" key="5">
    <source>
        <dbReference type="SAM" id="Coils"/>
    </source>
</evidence>
<dbReference type="PANTHER" id="PTHR31001">
    <property type="entry name" value="UNCHARACTERIZED TRANSCRIPTIONAL REGULATORY PROTEIN"/>
    <property type="match status" value="1"/>
</dbReference>
<evidence type="ECO:0000256" key="3">
    <source>
        <dbReference type="ARBA" id="ARBA00023163"/>
    </source>
</evidence>
<comment type="subcellular location">
    <subcellularLocation>
        <location evidence="1">Nucleus</location>
    </subcellularLocation>
</comment>
<feature type="coiled-coil region" evidence="5">
    <location>
        <begin position="403"/>
        <end position="430"/>
    </location>
</feature>
<reference evidence="8 9" key="1">
    <citation type="submission" date="2021-02" db="EMBL/GenBank/DDBJ databases">
        <title>Pan-genome distribution and transcriptional activeness of fungal secondary metabolism genes in Aspergillus section Fumigati.</title>
        <authorList>
            <person name="Takahashi H."/>
            <person name="Umemura M."/>
            <person name="Ninomiya A."/>
            <person name="Kusuya Y."/>
            <person name="Urayama S."/>
            <person name="Shimizu M."/>
            <person name="Watanabe A."/>
            <person name="Kamei K."/>
            <person name="Yaguchi T."/>
            <person name="Hagiwara D."/>
        </authorList>
    </citation>
    <scope>NUCLEOTIDE SEQUENCE [LARGE SCALE GENOMIC DNA]</scope>
    <source>
        <strain evidence="8 9">IFM 47045</strain>
    </source>
</reference>
<accession>A0A9P3BTP9</accession>
<dbReference type="RefSeq" id="XP_043123609.1">
    <property type="nucleotide sequence ID" value="XM_043267674.1"/>
</dbReference>
<evidence type="ECO:0000256" key="1">
    <source>
        <dbReference type="ARBA" id="ARBA00004123"/>
    </source>
</evidence>
<dbReference type="Proteomes" id="UP000710440">
    <property type="component" value="Unassembled WGS sequence"/>
</dbReference>
<evidence type="ECO:0000256" key="2">
    <source>
        <dbReference type="ARBA" id="ARBA00023015"/>
    </source>
</evidence>
<keyword evidence="2" id="KW-0805">Transcription regulation</keyword>
<evidence type="ECO:0000313" key="9">
    <source>
        <dbReference type="Proteomes" id="UP000710440"/>
    </source>
</evidence>
<dbReference type="CDD" id="cd12148">
    <property type="entry name" value="fungal_TF_MHR"/>
    <property type="match status" value="1"/>
</dbReference>
<dbReference type="GO" id="GO:0006351">
    <property type="term" value="P:DNA-templated transcription"/>
    <property type="evidence" value="ECO:0007669"/>
    <property type="project" value="InterPro"/>
</dbReference>
<dbReference type="GO" id="GO:0008270">
    <property type="term" value="F:zinc ion binding"/>
    <property type="evidence" value="ECO:0007669"/>
    <property type="project" value="InterPro"/>
</dbReference>
<organism evidence="8 9">
    <name type="scientific">Aspergillus viridinutans</name>
    <dbReference type="NCBI Taxonomy" id="75553"/>
    <lineage>
        <taxon>Eukaryota</taxon>
        <taxon>Fungi</taxon>
        <taxon>Dikarya</taxon>
        <taxon>Ascomycota</taxon>
        <taxon>Pezizomycotina</taxon>
        <taxon>Eurotiomycetes</taxon>
        <taxon>Eurotiomycetidae</taxon>
        <taxon>Eurotiales</taxon>
        <taxon>Aspergillaceae</taxon>
        <taxon>Aspergillus</taxon>
        <taxon>Aspergillus subgen. Fumigati</taxon>
    </lineage>
</organism>
<dbReference type="EMBL" id="BOPL01000002">
    <property type="protein sequence ID" value="GIK00423.1"/>
    <property type="molecule type" value="Genomic_DNA"/>
</dbReference>
<dbReference type="InterPro" id="IPR007219">
    <property type="entry name" value="XnlR_reg_dom"/>
</dbReference>
<evidence type="ECO:0000256" key="4">
    <source>
        <dbReference type="ARBA" id="ARBA00023242"/>
    </source>
</evidence>
<dbReference type="GO" id="GO:0005634">
    <property type="term" value="C:nucleus"/>
    <property type="evidence" value="ECO:0007669"/>
    <property type="project" value="UniProtKB-SubCell"/>
</dbReference>
<feature type="domain" description="Xylanolytic transcriptional activator regulatory" evidence="7">
    <location>
        <begin position="265"/>
        <end position="341"/>
    </location>
</feature>
<keyword evidence="3" id="KW-0804">Transcription</keyword>
<keyword evidence="4" id="KW-0539">Nucleus</keyword>
<evidence type="ECO:0000259" key="7">
    <source>
        <dbReference type="SMART" id="SM00906"/>
    </source>
</evidence>
<name>A0A9P3BTP9_ASPVI</name>
<comment type="caution">
    <text evidence="8">The sequence shown here is derived from an EMBL/GenBank/DDBJ whole genome shotgun (WGS) entry which is preliminary data.</text>
</comment>
<proteinExistence type="predicted"/>
<gene>
    <name evidence="8" type="ORF">Aspvir_004448</name>
</gene>
<sequence length="641" mass="72502">MSSSTLSRINPRLQRLADILAQAQVLPYESSEQSLSLLEAYRYSPLPKDAATPRHQSQEDVLVLENGVPRFISGKHWAWMAEEIQDIQSLLPELQESSPKEHPDDHLIWENDTSPYNVYSFYPDTREDCYLLLNVFLANVDPIVRIVHRPSLARRFDGFIRTHYSLGETPVGGSYSNNMAFDPNQPDAFEPLAMSIFYAAINSMKDADVSAVFSTEKSHLLQRYRAGTEVYLKQHDFMTSRIFEVLQAFVIFLTAQYREDDIGKVWSLTGLAIRMATIQGLHRDPLALPLGTIDIVQVELRRRLWAQICHLDFRTAEGHGFAPSIHESDFDTRLPLNVDDVDLIEGVAPSTRFLDAPKFTDMTIYLLRVTAAQCYGRIIQITHASRKRMRASSQGAMGEAQVLSELQTLLKTAEAMAAELETALDNLVQYCDKRVSLQSMALQLSAHLKSKFWVIFWIQISRQDREKIISPAMRRSIFMDAATPVENWCTIASSKDCEPFQWHISSHAGFYPILYVLSEVRSPVFQTSEWADLRQRGLQVTNAIHEIRGQHTTGAWPVIIWLIDRIRSQNLDLAEDNRTAGLTPGPRDNPTLMRSGADSMGSAGMELEAADFLGFTNLGDFDFPDLAGFDPMSFSSPSQWS</sequence>
<dbReference type="AlphaFoldDB" id="A0A9P3BTP9"/>
<dbReference type="GO" id="GO:0003677">
    <property type="term" value="F:DNA binding"/>
    <property type="evidence" value="ECO:0007669"/>
    <property type="project" value="InterPro"/>
</dbReference>
<keyword evidence="9" id="KW-1185">Reference proteome</keyword>
<dbReference type="GeneID" id="66932430"/>
<protein>
    <recommendedName>
        <fullName evidence="7">Xylanolytic transcriptional activator regulatory domain-containing protein</fullName>
    </recommendedName>
</protein>
<dbReference type="InterPro" id="IPR050613">
    <property type="entry name" value="Sec_Metabolite_Reg"/>
</dbReference>
<dbReference type="SMART" id="SM00906">
    <property type="entry name" value="Fungal_trans"/>
    <property type="match status" value="1"/>
</dbReference>
<evidence type="ECO:0000313" key="8">
    <source>
        <dbReference type="EMBL" id="GIK00423.1"/>
    </source>
</evidence>
<evidence type="ECO:0000256" key="6">
    <source>
        <dbReference type="SAM" id="MobiDB-lite"/>
    </source>
</evidence>
<dbReference type="OrthoDB" id="424974at2759"/>